<dbReference type="InterPro" id="IPR036380">
    <property type="entry name" value="Isochorismatase-like_sf"/>
</dbReference>
<evidence type="ECO:0000259" key="3">
    <source>
        <dbReference type="Pfam" id="PF00857"/>
    </source>
</evidence>
<gene>
    <name evidence="4" type="ORF">FC34_GL001501</name>
</gene>
<keyword evidence="5" id="KW-1185">Reference proteome</keyword>
<evidence type="ECO:0000313" key="5">
    <source>
        <dbReference type="Proteomes" id="UP000051672"/>
    </source>
</evidence>
<dbReference type="RefSeq" id="WP_057894785.1">
    <property type="nucleotide sequence ID" value="NZ_AYZQ01000004.1"/>
</dbReference>
<accession>A0A0R2AVW4</accession>
<dbReference type="SUPFAM" id="SSF52499">
    <property type="entry name" value="Isochorismatase-like hydrolases"/>
    <property type="match status" value="1"/>
</dbReference>
<evidence type="ECO:0000256" key="2">
    <source>
        <dbReference type="ARBA" id="ARBA00022801"/>
    </source>
</evidence>
<evidence type="ECO:0000256" key="1">
    <source>
        <dbReference type="ARBA" id="ARBA00006336"/>
    </source>
</evidence>
<organism evidence="4 5">
    <name type="scientific">Lacticaseibacillus brantae DSM 23927</name>
    <dbReference type="NCBI Taxonomy" id="1423727"/>
    <lineage>
        <taxon>Bacteria</taxon>
        <taxon>Bacillati</taxon>
        <taxon>Bacillota</taxon>
        <taxon>Bacilli</taxon>
        <taxon>Lactobacillales</taxon>
        <taxon>Lactobacillaceae</taxon>
        <taxon>Lacticaseibacillus</taxon>
    </lineage>
</organism>
<proteinExistence type="inferred from homology"/>
<evidence type="ECO:0000313" key="4">
    <source>
        <dbReference type="EMBL" id="KRM71389.1"/>
    </source>
</evidence>
<dbReference type="EMBL" id="AYZQ01000004">
    <property type="protein sequence ID" value="KRM71389.1"/>
    <property type="molecule type" value="Genomic_DNA"/>
</dbReference>
<comment type="similarity">
    <text evidence="1">Belongs to the isochorismatase family.</text>
</comment>
<dbReference type="Pfam" id="PF00857">
    <property type="entry name" value="Isochorismatase"/>
    <property type="match status" value="1"/>
</dbReference>
<dbReference type="PATRIC" id="fig|1423727.3.peg.1522"/>
<dbReference type="CDD" id="cd00431">
    <property type="entry name" value="cysteine_hydrolases"/>
    <property type="match status" value="1"/>
</dbReference>
<dbReference type="PANTHER" id="PTHR43540:SF10">
    <property type="entry name" value="ISOCHORISMATASE"/>
    <property type="match status" value="1"/>
</dbReference>
<protein>
    <submittedName>
        <fullName evidence="4">Pyrazinamidase nicotinamidase</fullName>
    </submittedName>
</protein>
<sequence length="182" mass="20381">MAEALIIIDYTNDFVAPDGALTAGEPAQAIENAIVQLAETFYQRGDFVFLPTDVHTPGDPYHPETKLFPPHNVRGSWGRELYGQLQPWYAAHQDAQNVIFFDKTRYSSFAGTPLDIWLRERRITDLHLVGVDTDICVLHTAVDAYNLNYHLTIHQDAVATFNPAGAEFALAHFKNVLNATII</sequence>
<dbReference type="GO" id="GO:0016787">
    <property type="term" value="F:hydrolase activity"/>
    <property type="evidence" value="ECO:0007669"/>
    <property type="project" value="UniProtKB-KW"/>
</dbReference>
<dbReference type="Gene3D" id="3.40.50.850">
    <property type="entry name" value="Isochorismatase-like"/>
    <property type="match status" value="1"/>
</dbReference>
<dbReference type="STRING" id="1423727.FC34_GL001501"/>
<comment type="caution">
    <text evidence="4">The sequence shown here is derived from an EMBL/GenBank/DDBJ whole genome shotgun (WGS) entry which is preliminary data.</text>
</comment>
<dbReference type="InterPro" id="IPR050272">
    <property type="entry name" value="Isochorismatase-like_hydrls"/>
</dbReference>
<dbReference type="InterPro" id="IPR000868">
    <property type="entry name" value="Isochorismatase-like_dom"/>
</dbReference>
<reference evidence="4 5" key="1">
    <citation type="journal article" date="2015" name="Genome Announc.">
        <title>Expanding the biotechnology potential of lactobacilli through comparative genomics of 213 strains and associated genera.</title>
        <authorList>
            <person name="Sun Z."/>
            <person name="Harris H.M."/>
            <person name="McCann A."/>
            <person name="Guo C."/>
            <person name="Argimon S."/>
            <person name="Zhang W."/>
            <person name="Yang X."/>
            <person name="Jeffery I.B."/>
            <person name="Cooney J.C."/>
            <person name="Kagawa T.F."/>
            <person name="Liu W."/>
            <person name="Song Y."/>
            <person name="Salvetti E."/>
            <person name="Wrobel A."/>
            <person name="Rasinkangas P."/>
            <person name="Parkhill J."/>
            <person name="Rea M.C."/>
            <person name="O'Sullivan O."/>
            <person name="Ritari J."/>
            <person name="Douillard F.P."/>
            <person name="Paul Ross R."/>
            <person name="Yang R."/>
            <person name="Briner A.E."/>
            <person name="Felis G.E."/>
            <person name="de Vos W.M."/>
            <person name="Barrangou R."/>
            <person name="Klaenhammer T.R."/>
            <person name="Caufield P.W."/>
            <person name="Cui Y."/>
            <person name="Zhang H."/>
            <person name="O'Toole P.W."/>
        </authorList>
    </citation>
    <scope>NUCLEOTIDE SEQUENCE [LARGE SCALE GENOMIC DNA]</scope>
    <source>
        <strain evidence="4 5">DSM 23927</strain>
    </source>
</reference>
<name>A0A0R2AVW4_9LACO</name>
<keyword evidence="2" id="KW-0378">Hydrolase</keyword>
<dbReference type="Proteomes" id="UP000051672">
    <property type="component" value="Unassembled WGS sequence"/>
</dbReference>
<dbReference type="PANTHER" id="PTHR43540">
    <property type="entry name" value="PEROXYUREIDOACRYLATE/UREIDOACRYLATE AMIDOHYDROLASE-RELATED"/>
    <property type="match status" value="1"/>
</dbReference>
<dbReference type="AlphaFoldDB" id="A0A0R2AVW4"/>
<feature type="domain" description="Isochorismatase-like" evidence="3">
    <location>
        <begin position="4"/>
        <end position="177"/>
    </location>
</feature>
<dbReference type="OrthoDB" id="9796485at2"/>